<protein>
    <submittedName>
        <fullName evidence="1">Uncharacterized protein</fullName>
    </submittedName>
</protein>
<keyword evidence="2" id="KW-1185">Reference proteome</keyword>
<organism evidence="1 2">
    <name type="scientific">Komagataeibacter saccharivorans</name>
    <dbReference type="NCBI Taxonomy" id="265959"/>
    <lineage>
        <taxon>Bacteria</taxon>
        <taxon>Pseudomonadati</taxon>
        <taxon>Pseudomonadota</taxon>
        <taxon>Alphaproteobacteria</taxon>
        <taxon>Acetobacterales</taxon>
        <taxon>Acetobacteraceae</taxon>
        <taxon>Komagataeibacter</taxon>
    </lineage>
</organism>
<sequence length="141" mass="16421">MWRSRYTWSLTRMHNFDSVIINGTCNLWEITTLQIRNRTRHATCSTVSSRRFLTRRRYHPAKTPFLPEGSFIPRQSCMITISRYYIVTNEGNAVHYKTGSSLCILPVSGKTLPLDRQDNIQHRNRLQTGRSRFADMASIAI</sequence>
<gene>
    <name evidence="1" type="ORF">CD178_01506</name>
</gene>
<dbReference type="KEGG" id="ksc:CD178_01506"/>
<dbReference type="Proteomes" id="UP000264120">
    <property type="component" value="Chromosome"/>
</dbReference>
<dbReference type="AlphaFoldDB" id="A0A347WBP0"/>
<dbReference type="EMBL" id="CP023036">
    <property type="protein sequence ID" value="AXY22283.1"/>
    <property type="molecule type" value="Genomic_DNA"/>
</dbReference>
<reference evidence="1 2" key="1">
    <citation type="submission" date="2017-08" db="EMBL/GenBank/DDBJ databases">
        <title>Complete genome sequence of Gluconacetobacter saccharivorans CV1 isolated from Fermented Vinegar.</title>
        <authorList>
            <person name="Kim S.-Y."/>
        </authorList>
    </citation>
    <scope>NUCLEOTIDE SEQUENCE [LARGE SCALE GENOMIC DNA]</scope>
    <source>
        <strain evidence="1 2">CV1</strain>
    </source>
</reference>
<evidence type="ECO:0000313" key="2">
    <source>
        <dbReference type="Proteomes" id="UP000264120"/>
    </source>
</evidence>
<name>A0A347WBP0_9PROT</name>
<proteinExistence type="predicted"/>
<evidence type="ECO:0000313" key="1">
    <source>
        <dbReference type="EMBL" id="AXY22283.1"/>
    </source>
</evidence>
<accession>A0A347WBP0</accession>